<reference evidence="1 2" key="1">
    <citation type="submission" date="2009-10" db="EMBL/GenBank/DDBJ databases">
        <authorList>
            <person name="Harkins D.M."/>
            <person name="Madupu R."/>
            <person name="Durkin A.S."/>
            <person name="Torralba M."/>
            <person name="Methe B."/>
            <person name="Sutton G.G."/>
            <person name="Strausberg R.L."/>
            <person name="Nelson K.E."/>
        </authorList>
    </citation>
    <scope>NUCLEOTIDE SEQUENCE [LARGE SCALE GENOMIC DNA]</scope>
    <source>
        <strain evidence="1 2">F0264</strain>
    </source>
</reference>
<evidence type="ECO:0000313" key="1">
    <source>
        <dbReference type="EMBL" id="EEY35749.1"/>
    </source>
</evidence>
<keyword evidence="2" id="KW-1185">Reference proteome</keyword>
<proteinExistence type="predicted"/>
<protein>
    <submittedName>
        <fullName evidence="1">Uncharacterized protein</fullName>
    </submittedName>
</protein>
<comment type="caution">
    <text evidence="1">The sequence shown here is derived from an EMBL/GenBank/DDBJ whole genome shotgun (WGS) entry which is preliminary data.</text>
</comment>
<accession>D0GJI1</accession>
<dbReference type="AlphaFoldDB" id="D0GJI1"/>
<sequence>MEILNVEGNIKFSISFIKNPELIPTFKFYNDKNVLVSVNENNFFVFVANGHF</sequence>
<evidence type="ECO:0000313" key="2">
    <source>
        <dbReference type="Proteomes" id="UP000004226"/>
    </source>
</evidence>
<organism evidence="1 2">
    <name type="scientific">Pseudoleptotrichia goodfellowii F0264</name>
    <dbReference type="NCBI Taxonomy" id="596323"/>
    <lineage>
        <taxon>Bacteria</taxon>
        <taxon>Fusobacteriati</taxon>
        <taxon>Fusobacteriota</taxon>
        <taxon>Fusobacteriia</taxon>
        <taxon>Fusobacteriales</taxon>
        <taxon>Leptotrichiaceae</taxon>
        <taxon>Pseudoleptotrichia</taxon>
    </lineage>
</organism>
<dbReference type="EMBL" id="ADAD01000043">
    <property type="protein sequence ID" value="EEY35749.1"/>
    <property type="molecule type" value="Genomic_DNA"/>
</dbReference>
<gene>
    <name evidence="1" type="ORF">HMPREF0554_2413</name>
</gene>
<name>D0GJI1_9FUSO</name>
<dbReference type="Proteomes" id="UP000004226">
    <property type="component" value="Unassembled WGS sequence"/>
</dbReference>